<comment type="caution">
    <text evidence="2">The sequence shown here is derived from an EMBL/GenBank/DDBJ whole genome shotgun (WGS) entry which is preliminary data.</text>
</comment>
<evidence type="ECO:0000256" key="1">
    <source>
        <dbReference type="SAM" id="MobiDB-lite"/>
    </source>
</evidence>
<feature type="region of interest" description="Disordered" evidence="1">
    <location>
        <begin position="107"/>
        <end position="129"/>
    </location>
</feature>
<reference evidence="2 3" key="1">
    <citation type="submission" date="2019-05" db="EMBL/GenBank/DDBJ databases">
        <title>Mikania micrantha, genome provides insights into the molecular mechanism of rapid growth.</title>
        <authorList>
            <person name="Liu B."/>
        </authorList>
    </citation>
    <scope>NUCLEOTIDE SEQUENCE [LARGE SCALE GENOMIC DNA]</scope>
    <source>
        <strain evidence="2">NLD-2019</strain>
        <tissue evidence="2">Leaf</tissue>
    </source>
</reference>
<sequence length="129" mass="13853">MFYSHQSFIVFVFGCRYLPYLRSATWVYDVSLDGYRVGATNELFVENDGVEDEGYAMVNFEGLLCDVEWACFFGGLGDGETAAGAAEEGEDVVRDASQKLVAGGVVYSGGTAGEEGDRSGEDDEIQGNG</sequence>
<protein>
    <submittedName>
        <fullName evidence="2">Uncharacterized protein</fullName>
    </submittedName>
</protein>
<name>A0A5N6LVP2_9ASTR</name>
<dbReference type="Proteomes" id="UP000326396">
    <property type="component" value="Linkage Group LG8"/>
</dbReference>
<accession>A0A5N6LVP2</accession>
<dbReference type="AlphaFoldDB" id="A0A5N6LVP2"/>
<proteinExistence type="predicted"/>
<organism evidence="2 3">
    <name type="scientific">Mikania micrantha</name>
    <name type="common">bitter vine</name>
    <dbReference type="NCBI Taxonomy" id="192012"/>
    <lineage>
        <taxon>Eukaryota</taxon>
        <taxon>Viridiplantae</taxon>
        <taxon>Streptophyta</taxon>
        <taxon>Embryophyta</taxon>
        <taxon>Tracheophyta</taxon>
        <taxon>Spermatophyta</taxon>
        <taxon>Magnoliopsida</taxon>
        <taxon>eudicotyledons</taxon>
        <taxon>Gunneridae</taxon>
        <taxon>Pentapetalae</taxon>
        <taxon>asterids</taxon>
        <taxon>campanulids</taxon>
        <taxon>Asterales</taxon>
        <taxon>Asteraceae</taxon>
        <taxon>Asteroideae</taxon>
        <taxon>Heliantheae alliance</taxon>
        <taxon>Eupatorieae</taxon>
        <taxon>Mikania</taxon>
    </lineage>
</organism>
<keyword evidence="3" id="KW-1185">Reference proteome</keyword>
<gene>
    <name evidence="2" type="ORF">E3N88_38159</name>
</gene>
<evidence type="ECO:0000313" key="3">
    <source>
        <dbReference type="Proteomes" id="UP000326396"/>
    </source>
</evidence>
<evidence type="ECO:0000313" key="2">
    <source>
        <dbReference type="EMBL" id="KAD2804782.1"/>
    </source>
</evidence>
<dbReference type="EMBL" id="SZYD01000018">
    <property type="protein sequence ID" value="KAD2804782.1"/>
    <property type="molecule type" value="Genomic_DNA"/>
</dbReference>
<feature type="compositionally biased region" description="Acidic residues" evidence="1">
    <location>
        <begin position="120"/>
        <end position="129"/>
    </location>
</feature>